<evidence type="ECO:0000313" key="2">
    <source>
        <dbReference type="Proteomes" id="UP000191448"/>
    </source>
</evidence>
<accession>A0A1V4SL59</accession>
<reference evidence="1 2" key="1">
    <citation type="submission" date="2016-02" db="EMBL/GenBank/DDBJ databases">
        <title>Genome sequence of Clostridium thermobutyricum DSM 4928.</title>
        <authorList>
            <person name="Poehlein A."/>
            <person name="Daniel R."/>
        </authorList>
    </citation>
    <scope>NUCLEOTIDE SEQUENCE [LARGE SCALE GENOMIC DNA]</scope>
    <source>
        <strain evidence="1 2">DSM 4928</strain>
    </source>
</reference>
<dbReference type="OrthoDB" id="1929598at2"/>
<comment type="caution">
    <text evidence="1">The sequence shown here is derived from an EMBL/GenBank/DDBJ whole genome shotgun (WGS) entry which is preliminary data.</text>
</comment>
<dbReference type="RefSeq" id="WP_080024233.1">
    <property type="nucleotide sequence ID" value="NZ_LTAY01000111.1"/>
</dbReference>
<evidence type="ECO:0000313" key="1">
    <source>
        <dbReference type="EMBL" id="OPX44628.1"/>
    </source>
</evidence>
<name>A0A1V4SL59_9CLOT</name>
<dbReference type="EMBL" id="LTAY01000111">
    <property type="protein sequence ID" value="OPX44628.1"/>
    <property type="molecule type" value="Genomic_DNA"/>
</dbReference>
<protein>
    <submittedName>
        <fullName evidence="1">Uncharacterized protein</fullName>
    </submittedName>
</protein>
<gene>
    <name evidence="1" type="ORF">CLTHE_31520</name>
</gene>
<dbReference type="Proteomes" id="UP000191448">
    <property type="component" value="Unassembled WGS sequence"/>
</dbReference>
<proteinExistence type="predicted"/>
<sequence length="116" mass="14154">MELYKVYVSYKELNKEYVEYLEGILDKKIQDNSDIKITEKLNKFKNAFEELKVKSDEIDIDEKDKENLKDLQYLIVDAIFISYDLINFYTNNHIERFKMRITNYINKIRRIENNLI</sequence>
<dbReference type="AlphaFoldDB" id="A0A1V4SL59"/>
<organism evidence="1 2">
    <name type="scientific">Clostridium thermobutyricum DSM 4928</name>
    <dbReference type="NCBI Taxonomy" id="1121339"/>
    <lineage>
        <taxon>Bacteria</taxon>
        <taxon>Bacillati</taxon>
        <taxon>Bacillota</taxon>
        <taxon>Clostridia</taxon>
        <taxon>Eubacteriales</taxon>
        <taxon>Clostridiaceae</taxon>
        <taxon>Clostridium</taxon>
    </lineage>
</organism>